<dbReference type="EMBL" id="VSSQ01020222">
    <property type="protein sequence ID" value="MPM64908.1"/>
    <property type="molecule type" value="Genomic_DNA"/>
</dbReference>
<evidence type="ECO:0000313" key="2">
    <source>
        <dbReference type="EMBL" id="MPM64908.1"/>
    </source>
</evidence>
<reference evidence="2" key="1">
    <citation type="submission" date="2019-08" db="EMBL/GenBank/DDBJ databases">
        <authorList>
            <person name="Kucharzyk K."/>
            <person name="Murdoch R.W."/>
            <person name="Higgins S."/>
            <person name="Loffler F."/>
        </authorList>
    </citation>
    <scope>NUCLEOTIDE SEQUENCE</scope>
</reference>
<organism evidence="2">
    <name type="scientific">bioreactor metagenome</name>
    <dbReference type="NCBI Taxonomy" id="1076179"/>
    <lineage>
        <taxon>unclassified sequences</taxon>
        <taxon>metagenomes</taxon>
        <taxon>ecological metagenomes</taxon>
    </lineage>
</organism>
<dbReference type="SUPFAM" id="SSF55811">
    <property type="entry name" value="Nudix"/>
    <property type="match status" value="1"/>
</dbReference>
<dbReference type="InterPro" id="IPR000086">
    <property type="entry name" value="NUDIX_hydrolase_dom"/>
</dbReference>
<dbReference type="PANTHER" id="PTHR43736:SF1">
    <property type="entry name" value="DIHYDRONEOPTERIN TRIPHOSPHATE DIPHOSPHATASE"/>
    <property type="match status" value="1"/>
</dbReference>
<comment type="caution">
    <text evidence="2">The sequence shown here is derived from an EMBL/GenBank/DDBJ whole genome shotgun (WGS) entry which is preliminary data.</text>
</comment>
<dbReference type="AlphaFoldDB" id="A0A645BIK1"/>
<proteinExistence type="predicted"/>
<accession>A0A645BIK1</accession>
<dbReference type="Pfam" id="PF00293">
    <property type="entry name" value="NUDIX"/>
    <property type="match status" value="1"/>
</dbReference>
<sequence length="138" mass="15735">MRSGFALAAKAVIVNGDKVLLLKRSENEMKTSLLYKNEAWDLPGGSIRFHENCTEGLLREITEETSVKVKIVKPLGIFDVIKNQLHMTICTYLCIYKGGEVLLSDEHDAYFWLSIDDAEEMSVPRWILKDMKRAISEL</sequence>
<dbReference type="Gene3D" id="3.90.79.10">
    <property type="entry name" value="Nucleoside Triphosphate Pyrophosphohydrolase"/>
    <property type="match status" value="1"/>
</dbReference>
<name>A0A645BIK1_9ZZZZ</name>
<gene>
    <name evidence="2" type="ORF">SDC9_111799</name>
</gene>
<feature type="domain" description="Nudix hydrolase" evidence="1">
    <location>
        <begin position="4"/>
        <end position="138"/>
    </location>
</feature>
<dbReference type="PANTHER" id="PTHR43736">
    <property type="entry name" value="ADP-RIBOSE PYROPHOSPHATASE"/>
    <property type="match status" value="1"/>
</dbReference>
<dbReference type="PROSITE" id="PS51462">
    <property type="entry name" value="NUDIX"/>
    <property type="match status" value="1"/>
</dbReference>
<protein>
    <recommendedName>
        <fullName evidence="1">Nudix hydrolase domain-containing protein</fullName>
    </recommendedName>
</protein>
<dbReference type="InterPro" id="IPR015797">
    <property type="entry name" value="NUDIX_hydrolase-like_dom_sf"/>
</dbReference>
<evidence type="ECO:0000259" key="1">
    <source>
        <dbReference type="PROSITE" id="PS51462"/>
    </source>
</evidence>